<dbReference type="EMBL" id="JBHMEA010000016">
    <property type="protein sequence ID" value="MFB9231336.1"/>
    <property type="molecule type" value="Genomic_DNA"/>
</dbReference>
<comment type="caution">
    <text evidence="1">The sequence shown here is derived from an EMBL/GenBank/DDBJ whole genome shotgun (WGS) entry which is preliminary data.</text>
</comment>
<protein>
    <submittedName>
        <fullName evidence="1">GYD domain-containing protein</fullName>
    </submittedName>
</protein>
<gene>
    <name evidence="1" type="ORF">ACFFUT_05995</name>
</gene>
<accession>A0ABV5JD00</accession>
<proteinExistence type="predicted"/>
<dbReference type="RefSeq" id="WP_213888864.1">
    <property type="nucleotide sequence ID" value="NZ_JAGFNU010000005.1"/>
</dbReference>
<sequence length="110" mass="11337">MPFYMFQARYTAAALKAMVDNPQDREAAARPMIEAVGGKLHHLFFCFGADDVVALIEAPDDTAMAAGALAVGASGAFSGGSTTKLMTAQEAMKAMAGAQTASKSYKPATG</sequence>
<dbReference type="InterPro" id="IPR014845">
    <property type="entry name" value="GYD/TTHA1554"/>
</dbReference>
<evidence type="ECO:0000313" key="2">
    <source>
        <dbReference type="Proteomes" id="UP001589683"/>
    </source>
</evidence>
<name>A0ABV5JD00_9RHOB</name>
<keyword evidence="2" id="KW-1185">Reference proteome</keyword>
<organism evidence="1 2">
    <name type="scientific">Pseudohalocynthiibacter aestuariivivens</name>
    <dbReference type="NCBI Taxonomy" id="1591409"/>
    <lineage>
        <taxon>Bacteria</taxon>
        <taxon>Pseudomonadati</taxon>
        <taxon>Pseudomonadota</taxon>
        <taxon>Alphaproteobacteria</taxon>
        <taxon>Rhodobacterales</taxon>
        <taxon>Paracoccaceae</taxon>
        <taxon>Pseudohalocynthiibacter</taxon>
    </lineage>
</organism>
<dbReference type="Pfam" id="PF08734">
    <property type="entry name" value="GYD"/>
    <property type="match status" value="1"/>
</dbReference>
<reference evidence="1 2" key="1">
    <citation type="submission" date="2024-09" db="EMBL/GenBank/DDBJ databases">
        <authorList>
            <person name="Sun Q."/>
            <person name="Mori K."/>
        </authorList>
    </citation>
    <scope>NUCLEOTIDE SEQUENCE [LARGE SCALE GENOMIC DNA]</scope>
    <source>
        <strain evidence="1 2">CECT 8726</strain>
    </source>
</reference>
<dbReference type="Proteomes" id="UP001589683">
    <property type="component" value="Unassembled WGS sequence"/>
</dbReference>
<evidence type="ECO:0000313" key="1">
    <source>
        <dbReference type="EMBL" id="MFB9231336.1"/>
    </source>
</evidence>